<evidence type="ECO:0000256" key="1">
    <source>
        <dbReference type="ARBA" id="ARBA00001947"/>
    </source>
</evidence>
<dbReference type="InterPro" id="IPR004463">
    <property type="entry name" value="UDP-acyl_GlcNac_deAcase"/>
</dbReference>
<organism evidence="11">
    <name type="scientific">mine drainage metagenome</name>
    <dbReference type="NCBI Taxonomy" id="410659"/>
    <lineage>
        <taxon>unclassified sequences</taxon>
        <taxon>metagenomes</taxon>
        <taxon>ecological metagenomes</taxon>
    </lineage>
</organism>
<name>A0A1J5RE62_9ZZZZ</name>
<comment type="pathway">
    <text evidence="2">Glycolipid biosynthesis; lipid IV(A) biosynthesis; lipid IV(A) from (3R)-3-hydroxytetradecanoyl-[acyl-carrier-protein] and UDP-N-acetyl-alpha-D-glucosamine: step 2/6.</text>
</comment>
<dbReference type="NCBIfam" id="TIGR00325">
    <property type="entry name" value="lpxC"/>
    <property type="match status" value="1"/>
</dbReference>
<keyword evidence="4" id="KW-0444">Lipid biosynthesis</keyword>
<dbReference type="UniPathway" id="UPA00359">
    <property type="reaction ID" value="UER00478"/>
</dbReference>
<dbReference type="Pfam" id="PF03331">
    <property type="entry name" value="LpxC"/>
    <property type="match status" value="1"/>
</dbReference>
<evidence type="ECO:0000256" key="5">
    <source>
        <dbReference type="ARBA" id="ARBA00022556"/>
    </source>
</evidence>
<evidence type="ECO:0000256" key="6">
    <source>
        <dbReference type="ARBA" id="ARBA00022723"/>
    </source>
</evidence>
<comment type="catalytic activity">
    <reaction evidence="10">
        <text>a UDP-3-O-[(3R)-3-hydroxyacyl]-N-acetyl-alpha-D-glucosamine + H2O = a UDP-3-O-[(3R)-3-hydroxyacyl]-alpha-D-glucosamine + acetate</text>
        <dbReference type="Rhea" id="RHEA:67816"/>
        <dbReference type="ChEBI" id="CHEBI:15377"/>
        <dbReference type="ChEBI" id="CHEBI:30089"/>
        <dbReference type="ChEBI" id="CHEBI:137740"/>
        <dbReference type="ChEBI" id="CHEBI:173225"/>
        <dbReference type="EC" id="3.5.1.108"/>
    </reaction>
</comment>
<evidence type="ECO:0000256" key="4">
    <source>
        <dbReference type="ARBA" id="ARBA00022516"/>
    </source>
</evidence>
<dbReference type="GO" id="GO:0046872">
    <property type="term" value="F:metal ion binding"/>
    <property type="evidence" value="ECO:0007669"/>
    <property type="project" value="UniProtKB-KW"/>
</dbReference>
<dbReference type="GO" id="GO:0016020">
    <property type="term" value="C:membrane"/>
    <property type="evidence" value="ECO:0007669"/>
    <property type="project" value="GOC"/>
</dbReference>
<keyword evidence="6" id="KW-0479">Metal-binding</keyword>
<evidence type="ECO:0000256" key="8">
    <source>
        <dbReference type="ARBA" id="ARBA00022833"/>
    </source>
</evidence>
<keyword evidence="7 11" id="KW-0378">Hydrolase</keyword>
<evidence type="ECO:0000256" key="7">
    <source>
        <dbReference type="ARBA" id="ARBA00022801"/>
    </source>
</evidence>
<evidence type="ECO:0000256" key="10">
    <source>
        <dbReference type="ARBA" id="ARBA00024535"/>
    </source>
</evidence>
<keyword evidence="5" id="KW-0441">Lipid A biosynthesis</keyword>
<dbReference type="HAMAP" id="MF_00388">
    <property type="entry name" value="LpxC"/>
    <property type="match status" value="1"/>
</dbReference>
<gene>
    <name evidence="11" type="primary">lpxC_9</name>
    <name evidence="11" type="ORF">GALL_239620</name>
</gene>
<proteinExistence type="inferred from homology"/>
<dbReference type="GO" id="GO:0009245">
    <property type="term" value="P:lipid A biosynthetic process"/>
    <property type="evidence" value="ECO:0007669"/>
    <property type="project" value="UniProtKB-KW"/>
</dbReference>
<dbReference type="EC" id="3.5.1.108" evidence="3"/>
<evidence type="ECO:0000313" key="11">
    <source>
        <dbReference type="EMBL" id="OIQ94049.1"/>
    </source>
</evidence>
<dbReference type="SUPFAM" id="SSF54211">
    <property type="entry name" value="Ribosomal protein S5 domain 2-like"/>
    <property type="match status" value="2"/>
</dbReference>
<dbReference type="GO" id="GO:0103117">
    <property type="term" value="F:UDP-3-O-acyl-N-acetylglucosamine deacetylase activity"/>
    <property type="evidence" value="ECO:0007669"/>
    <property type="project" value="UniProtKB-EC"/>
</dbReference>
<evidence type="ECO:0000256" key="2">
    <source>
        <dbReference type="ARBA" id="ARBA00005002"/>
    </source>
</evidence>
<comment type="caution">
    <text evidence="11">The sequence shown here is derived from an EMBL/GenBank/DDBJ whole genome shotgun (WGS) entry which is preliminary data.</text>
</comment>
<dbReference type="Gene3D" id="3.30.1700.10">
    <property type="entry name" value="lpxc deacetylase, domain 2"/>
    <property type="match status" value="1"/>
</dbReference>
<accession>A0A1J5RE62</accession>
<dbReference type="AlphaFoldDB" id="A0A1J5RE62"/>
<reference evidence="11" key="1">
    <citation type="submission" date="2016-10" db="EMBL/GenBank/DDBJ databases">
        <title>Sequence of Gallionella enrichment culture.</title>
        <authorList>
            <person name="Poehlein A."/>
            <person name="Muehling M."/>
            <person name="Daniel R."/>
        </authorList>
    </citation>
    <scope>NUCLEOTIDE SEQUENCE</scope>
</reference>
<keyword evidence="8" id="KW-0862">Zinc</keyword>
<evidence type="ECO:0000256" key="3">
    <source>
        <dbReference type="ARBA" id="ARBA00012745"/>
    </source>
</evidence>
<dbReference type="EMBL" id="MLJW01000194">
    <property type="protein sequence ID" value="OIQ94049.1"/>
    <property type="molecule type" value="Genomic_DNA"/>
</dbReference>
<comment type="cofactor">
    <cofactor evidence="1">
        <name>Zn(2+)</name>
        <dbReference type="ChEBI" id="CHEBI:29105"/>
    </cofactor>
</comment>
<dbReference type="InterPro" id="IPR011334">
    <property type="entry name" value="UDP-acyl_GlcNac_deAcase_C"/>
</dbReference>
<dbReference type="InterPro" id="IPR015870">
    <property type="entry name" value="UDP-acyl_N-AcGlcN_deAcase_N"/>
</dbReference>
<evidence type="ECO:0000256" key="9">
    <source>
        <dbReference type="ARBA" id="ARBA00023098"/>
    </source>
</evidence>
<dbReference type="PANTHER" id="PTHR33694">
    <property type="entry name" value="UDP-3-O-ACYL-N-ACETYLGLUCOSAMINE DEACETYLASE 1, MITOCHONDRIAL-RELATED"/>
    <property type="match status" value="1"/>
</dbReference>
<sequence length="319" mass="35119">MIVNRLQKRQAMLSQRTIRSANRAVGVGLHSSERVELTLHPAPPDTGIVFRRTDLPQPVTIALHPQAVVDTRMATTLGAGDAKIHTVEHLLSACAGLGIDNLLVDVDAEEIPILDGSASSFVYLLQSAGLQQQAAPKRFIRMRHAVEVRSSDRDGEKWARLEPHDGFRLRFAIEFDHPAIDQTVQDYSFDFDMQAYVRDIARARTFGFMRDVDALRELGLAQGGSMENAIVMDESRILNQEGLRFDAEFVKHKMLDAIGDLYVIGHPIIGAYSAYRSGHAVNNALLRAVLADPDSYDIVSFADAADAPAGYRDTLKAAA</sequence>
<dbReference type="InterPro" id="IPR020568">
    <property type="entry name" value="Ribosomal_Su5_D2-typ_SF"/>
</dbReference>
<protein>
    <recommendedName>
        <fullName evidence="3">UDP-3-O-acyl-N-acetylglucosamine deacetylase</fullName>
        <ecNumber evidence="3">3.5.1.108</ecNumber>
    </recommendedName>
</protein>
<dbReference type="PANTHER" id="PTHR33694:SF1">
    <property type="entry name" value="UDP-3-O-ACYL-N-ACETYLGLUCOSAMINE DEACETYLASE 1, MITOCHONDRIAL-RELATED"/>
    <property type="match status" value="1"/>
</dbReference>
<keyword evidence="9" id="KW-0443">Lipid metabolism</keyword>
<dbReference type="Gene3D" id="3.30.230.20">
    <property type="entry name" value="lpxc deacetylase, domain 1"/>
    <property type="match status" value="1"/>
</dbReference>